<dbReference type="Pfam" id="PF03209">
    <property type="entry name" value="PUCC"/>
    <property type="match status" value="1"/>
</dbReference>
<comment type="similarity">
    <text evidence="2">Belongs to the PucC family.</text>
</comment>
<sequence length="434" mass="45266">MPVQPLSWLSIFRLGLVQLCLGAIVVLMTSTLNRLMVVELMLPAVLPGALVALHYGIQITRPNWGYRSDTCGNRTRWVIVGMGMLAAGALLAAFAIPVMEATFWLGLCVSILAYALIGMGVGASGTSLLALMATATAEHRRPAAASITWLMMIFGIAVTAITVGQVLDPYSHDRMLAIVAVVTGGAFVVTCLAIWGIERRAGVQAAPLAEPMTFRAGLREIWAERAARNFTFFVFLSMTAYFMQELIMEPFAGLVFDMTPGQTTSMSGAQNGGVFVGMVLVGVCATGLRFGALRSWVVAGCLGSAATLAAITLIASAGLKPLLVPSVITLGFFNGMFAVAAIGAMMQLAGQGRERREGTRMGLWGAAQAIAAGFGGLVGAGLADAMRTTLGNDASAFGAVFSIEAGLFLLSALVALRVMGGRGQTARMGLVAGE</sequence>
<feature type="transmembrane region" description="Helical" evidence="6">
    <location>
        <begin position="268"/>
        <end position="288"/>
    </location>
</feature>
<dbReference type="SUPFAM" id="SSF103473">
    <property type="entry name" value="MFS general substrate transporter"/>
    <property type="match status" value="1"/>
</dbReference>
<dbReference type="CDD" id="cd06176">
    <property type="entry name" value="MFS_BCD_PucC-like"/>
    <property type="match status" value="1"/>
</dbReference>
<feature type="transmembrane region" description="Helical" evidence="6">
    <location>
        <begin position="229"/>
        <end position="248"/>
    </location>
</feature>
<keyword evidence="5 6" id="KW-0472">Membrane</keyword>
<name>A0A934TLF0_9RHOB</name>
<reference evidence="7" key="1">
    <citation type="submission" date="2017-05" db="EMBL/GenBank/DDBJ databases">
        <authorList>
            <person name="Imhoff J.F."/>
            <person name="Rahn T."/>
            <person name="Kuenzel S."/>
            <person name="Neulinger S.C."/>
        </authorList>
    </citation>
    <scope>NUCLEOTIDE SEQUENCE</scope>
    <source>
        <strain evidence="7">LMG 28126</strain>
    </source>
</reference>
<dbReference type="InterPro" id="IPR004896">
    <property type="entry name" value="PucC-rel"/>
</dbReference>
<reference evidence="7" key="2">
    <citation type="journal article" date="2020" name="Microorganisms">
        <title>Osmotic Adaptation and Compatible Solute Biosynthesis of Phototrophic Bacteria as Revealed from Genome Analyses.</title>
        <authorList>
            <person name="Imhoff J.F."/>
            <person name="Rahn T."/>
            <person name="Kunzel S."/>
            <person name="Keller A."/>
            <person name="Neulinger S.C."/>
        </authorList>
    </citation>
    <scope>NUCLEOTIDE SEQUENCE</scope>
    <source>
        <strain evidence="7">LMG 28126</strain>
    </source>
</reference>
<dbReference type="InterPro" id="IPR036259">
    <property type="entry name" value="MFS_trans_sf"/>
</dbReference>
<dbReference type="Proteomes" id="UP000706333">
    <property type="component" value="Unassembled WGS sequence"/>
</dbReference>
<organism evidence="7 8">
    <name type="scientific">Rhodobaculum claviforme</name>
    <dbReference type="NCBI Taxonomy" id="1549854"/>
    <lineage>
        <taxon>Bacteria</taxon>
        <taxon>Pseudomonadati</taxon>
        <taxon>Pseudomonadota</taxon>
        <taxon>Alphaproteobacteria</taxon>
        <taxon>Rhodobacterales</taxon>
        <taxon>Paracoccaceae</taxon>
        <taxon>Rhodobaculum</taxon>
    </lineage>
</organism>
<feature type="transmembrane region" description="Helical" evidence="6">
    <location>
        <begin position="35"/>
        <end position="57"/>
    </location>
</feature>
<dbReference type="GO" id="GO:0016020">
    <property type="term" value="C:membrane"/>
    <property type="evidence" value="ECO:0007669"/>
    <property type="project" value="UniProtKB-SubCell"/>
</dbReference>
<accession>A0A934TLF0</accession>
<feature type="transmembrane region" description="Helical" evidence="6">
    <location>
        <begin position="103"/>
        <end position="131"/>
    </location>
</feature>
<dbReference type="EMBL" id="NHSD01000273">
    <property type="protein sequence ID" value="MBK5927773.1"/>
    <property type="molecule type" value="Genomic_DNA"/>
</dbReference>
<feature type="transmembrane region" description="Helical" evidence="6">
    <location>
        <begin position="12"/>
        <end position="29"/>
    </location>
</feature>
<dbReference type="Gene3D" id="1.20.1250.20">
    <property type="entry name" value="MFS general substrate transporter like domains"/>
    <property type="match status" value="2"/>
</dbReference>
<feature type="transmembrane region" description="Helical" evidence="6">
    <location>
        <begin position="327"/>
        <end position="349"/>
    </location>
</feature>
<keyword evidence="4 6" id="KW-1133">Transmembrane helix</keyword>
<dbReference type="PANTHER" id="PTHR23538">
    <property type="entry name" value="44.5 KD BACTERIOCHLOROPHYLL SYNTHASE SUBUNIT"/>
    <property type="match status" value="1"/>
</dbReference>
<evidence type="ECO:0000256" key="6">
    <source>
        <dbReference type="SAM" id="Phobius"/>
    </source>
</evidence>
<keyword evidence="8" id="KW-1185">Reference proteome</keyword>
<evidence type="ECO:0000313" key="8">
    <source>
        <dbReference type="Proteomes" id="UP000706333"/>
    </source>
</evidence>
<keyword evidence="3 6" id="KW-0812">Transmembrane</keyword>
<feature type="transmembrane region" description="Helical" evidence="6">
    <location>
        <begin position="143"/>
        <end position="163"/>
    </location>
</feature>
<evidence type="ECO:0000256" key="5">
    <source>
        <dbReference type="ARBA" id="ARBA00023136"/>
    </source>
</evidence>
<dbReference type="RefSeq" id="WP_201157528.1">
    <property type="nucleotide sequence ID" value="NZ_NHSD01000273.1"/>
</dbReference>
<feature type="transmembrane region" description="Helical" evidence="6">
    <location>
        <begin position="77"/>
        <end position="97"/>
    </location>
</feature>
<evidence type="ECO:0000256" key="2">
    <source>
        <dbReference type="ARBA" id="ARBA00008412"/>
    </source>
</evidence>
<feature type="transmembrane region" description="Helical" evidence="6">
    <location>
        <begin position="175"/>
        <end position="197"/>
    </location>
</feature>
<evidence type="ECO:0000256" key="4">
    <source>
        <dbReference type="ARBA" id="ARBA00022989"/>
    </source>
</evidence>
<comment type="subcellular location">
    <subcellularLocation>
        <location evidence="1">Membrane</location>
        <topology evidence="1">Multi-pass membrane protein</topology>
    </subcellularLocation>
</comment>
<protein>
    <submittedName>
        <fullName evidence="7">MFS transporter</fullName>
    </submittedName>
</protein>
<proteinExistence type="inferred from homology"/>
<comment type="caution">
    <text evidence="7">The sequence shown here is derived from an EMBL/GenBank/DDBJ whole genome shotgun (WGS) entry which is preliminary data.</text>
</comment>
<feature type="transmembrane region" description="Helical" evidence="6">
    <location>
        <begin position="295"/>
        <end position="315"/>
    </location>
</feature>
<evidence type="ECO:0000313" key="7">
    <source>
        <dbReference type="EMBL" id="MBK5927773.1"/>
    </source>
</evidence>
<dbReference type="PANTHER" id="PTHR23538:SF1">
    <property type="entry name" value="44.5 KD BACTERIOCHLOROPHYLL SYNTHASE SUBUNIT"/>
    <property type="match status" value="1"/>
</dbReference>
<evidence type="ECO:0000256" key="3">
    <source>
        <dbReference type="ARBA" id="ARBA00022692"/>
    </source>
</evidence>
<dbReference type="InterPro" id="IPR026036">
    <property type="entry name" value="PucC"/>
</dbReference>
<feature type="transmembrane region" description="Helical" evidence="6">
    <location>
        <begin position="361"/>
        <end position="383"/>
    </location>
</feature>
<gene>
    <name evidence="7" type="ORF">CCR87_10605</name>
</gene>
<dbReference type="PIRSF" id="PIRSF016565">
    <property type="entry name" value="PucC"/>
    <property type="match status" value="1"/>
</dbReference>
<dbReference type="AlphaFoldDB" id="A0A934TLF0"/>
<feature type="transmembrane region" description="Helical" evidence="6">
    <location>
        <begin position="395"/>
        <end position="418"/>
    </location>
</feature>
<evidence type="ECO:0000256" key="1">
    <source>
        <dbReference type="ARBA" id="ARBA00004141"/>
    </source>
</evidence>